<dbReference type="CDD" id="cd06261">
    <property type="entry name" value="TM_PBP2"/>
    <property type="match status" value="1"/>
</dbReference>
<feature type="transmembrane region" description="Helical" evidence="7">
    <location>
        <begin position="140"/>
        <end position="167"/>
    </location>
</feature>
<evidence type="ECO:0000256" key="5">
    <source>
        <dbReference type="ARBA" id="ARBA00022989"/>
    </source>
</evidence>
<dbReference type="Pfam" id="PF19300">
    <property type="entry name" value="BPD_transp_1_N"/>
    <property type="match status" value="1"/>
</dbReference>
<comment type="subcellular location">
    <subcellularLocation>
        <location evidence="1">Cell membrane</location>
        <topology evidence="1">Multi-pass membrane protein</topology>
    </subcellularLocation>
</comment>
<gene>
    <name evidence="9" type="ORF">ASZ90_011557</name>
</gene>
<accession>A0A0W8FCW7</accession>
<keyword evidence="2" id="KW-0813">Transport</keyword>
<dbReference type="InterPro" id="IPR000515">
    <property type="entry name" value="MetI-like"/>
</dbReference>
<evidence type="ECO:0000256" key="2">
    <source>
        <dbReference type="ARBA" id="ARBA00022448"/>
    </source>
</evidence>
<evidence type="ECO:0000256" key="7">
    <source>
        <dbReference type="SAM" id="Phobius"/>
    </source>
</evidence>
<sequence>MRGRRDYLLGKLIRYGFTLFLILSLNFALPRMMPGDPIINLLGENALHNDPEMIELLRAEHGLDQPIHIQYIRYLCQLTEINLGYSIHKNLSVVELLTSSLFWTVLLVFPSDVFGSLLALLCGSLAGFKINSPADYLLTAIALSLYTCPAFLLAMLFLSLFAFHLGLFPLGNLTSGGKEGIYYLLDVVWHLSLPVAALSLLGGASKFLVVRNSVMQISDQQFVVAARAKGLTEGRILNKHIIRNVLPPFISMVALSFGFMVSGALIIEIVFSLNGMGTLIYDAVLARDYPVMQGCFFILTIFVLFANFAADMLYAIADPRIGRSS</sequence>
<feature type="transmembrane region" description="Helical" evidence="7">
    <location>
        <begin position="187"/>
        <end position="209"/>
    </location>
</feature>
<evidence type="ECO:0000256" key="1">
    <source>
        <dbReference type="ARBA" id="ARBA00004651"/>
    </source>
</evidence>
<keyword evidence="4 7" id="KW-0812">Transmembrane</keyword>
<evidence type="ECO:0000259" key="8">
    <source>
        <dbReference type="PROSITE" id="PS50928"/>
    </source>
</evidence>
<comment type="caution">
    <text evidence="9">The sequence shown here is derived from an EMBL/GenBank/DDBJ whole genome shotgun (WGS) entry which is preliminary data.</text>
</comment>
<keyword evidence="3" id="KW-1003">Cell membrane</keyword>
<feature type="transmembrane region" description="Helical" evidence="7">
    <location>
        <begin position="291"/>
        <end position="317"/>
    </location>
</feature>
<protein>
    <submittedName>
        <fullName evidence="9">Oligopeptide transport system permease protein oppb</fullName>
    </submittedName>
</protein>
<feature type="domain" description="ABC transmembrane type-1" evidence="8">
    <location>
        <begin position="101"/>
        <end position="310"/>
    </location>
</feature>
<dbReference type="PANTHER" id="PTHR43376">
    <property type="entry name" value="OLIGOPEPTIDE TRANSPORT SYSTEM PERMEASE PROTEIN"/>
    <property type="match status" value="1"/>
</dbReference>
<dbReference type="GO" id="GO:0055085">
    <property type="term" value="P:transmembrane transport"/>
    <property type="evidence" value="ECO:0007669"/>
    <property type="project" value="InterPro"/>
</dbReference>
<organism evidence="9">
    <name type="scientific">hydrocarbon metagenome</name>
    <dbReference type="NCBI Taxonomy" id="938273"/>
    <lineage>
        <taxon>unclassified sequences</taxon>
        <taxon>metagenomes</taxon>
        <taxon>ecological metagenomes</taxon>
    </lineage>
</organism>
<dbReference type="Pfam" id="PF00528">
    <property type="entry name" value="BPD_transp_1"/>
    <property type="match status" value="1"/>
</dbReference>
<dbReference type="Gene3D" id="1.10.3720.10">
    <property type="entry name" value="MetI-like"/>
    <property type="match status" value="1"/>
</dbReference>
<dbReference type="InterPro" id="IPR045621">
    <property type="entry name" value="BPD_transp_1_N"/>
</dbReference>
<dbReference type="EMBL" id="LNQE01001366">
    <property type="protein sequence ID" value="KUG18727.1"/>
    <property type="molecule type" value="Genomic_DNA"/>
</dbReference>
<feature type="transmembrane region" description="Helical" evidence="7">
    <location>
        <begin position="12"/>
        <end position="29"/>
    </location>
</feature>
<keyword evidence="6 7" id="KW-0472">Membrane</keyword>
<evidence type="ECO:0000256" key="3">
    <source>
        <dbReference type="ARBA" id="ARBA00022475"/>
    </source>
</evidence>
<dbReference type="AlphaFoldDB" id="A0A0W8FCW7"/>
<feature type="transmembrane region" description="Helical" evidence="7">
    <location>
        <begin position="245"/>
        <end position="271"/>
    </location>
</feature>
<evidence type="ECO:0000256" key="4">
    <source>
        <dbReference type="ARBA" id="ARBA00022692"/>
    </source>
</evidence>
<dbReference type="PROSITE" id="PS50928">
    <property type="entry name" value="ABC_TM1"/>
    <property type="match status" value="1"/>
</dbReference>
<dbReference type="SUPFAM" id="SSF161098">
    <property type="entry name" value="MetI-like"/>
    <property type="match status" value="1"/>
</dbReference>
<dbReference type="InterPro" id="IPR035906">
    <property type="entry name" value="MetI-like_sf"/>
</dbReference>
<evidence type="ECO:0000313" key="9">
    <source>
        <dbReference type="EMBL" id="KUG18727.1"/>
    </source>
</evidence>
<proteinExistence type="predicted"/>
<name>A0A0W8FCW7_9ZZZZ</name>
<reference evidence="9" key="1">
    <citation type="journal article" date="2015" name="Proc. Natl. Acad. Sci. U.S.A.">
        <title>Networks of energetic and metabolic interactions define dynamics in microbial communities.</title>
        <authorList>
            <person name="Embree M."/>
            <person name="Liu J.K."/>
            <person name="Al-Bassam M.M."/>
            <person name="Zengler K."/>
        </authorList>
    </citation>
    <scope>NUCLEOTIDE SEQUENCE</scope>
</reference>
<dbReference type="PANTHER" id="PTHR43376:SF1">
    <property type="entry name" value="OLIGOPEPTIDE TRANSPORT SYSTEM PERMEASE PROTEIN"/>
    <property type="match status" value="1"/>
</dbReference>
<keyword evidence="5 7" id="KW-1133">Transmembrane helix</keyword>
<evidence type="ECO:0000256" key="6">
    <source>
        <dbReference type="ARBA" id="ARBA00023136"/>
    </source>
</evidence>
<dbReference type="GO" id="GO:0005886">
    <property type="term" value="C:plasma membrane"/>
    <property type="evidence" value="ECO:0007669"/>
    <property type="project" value="UniProtKB-SubCell"/>
</dbReference>
<feature type="transmembrane region" description="Helical" evidence="7">
    <location>
        <begin position="101"/>
        <end position="128"/>
    </location>
</feature>